<proteinExistence type="predicted"/>
<reference evidence="2" key="2">
    <citation type="submission" date="2015-01" db="EMBL/GenBank/DDBJ databases">
        <title>Evolutionary Origins and Diversification of the Mycorrhizal Mutualists.</title>
        <authorList>
            <consortium name="DOE Joint Genome Institute"/>
            <consortium name="Mycorrhizal Genomics Consortium"/>
            <person name="Kohler A."/>
            <person name="Kuo A."/>
            <person name="Nagy L.G."/>
            <person name="Floudas D."/>
            <person name="Copeland A."/>
            <person name="Barry K.W."/>
            <person name="Cichocki N."/>
            <person name="Veneault-Fourrey C."/>
            <person name="LaButti K."/>
            <person name="Lindquist E.A."/>
            <person name="Lipzen A."/>
            <person name="Lundell T."/>
            <person name="Morin E."/>
            <person name="Murat C."/>
            <person name="Riley R."/>
            <person name="Ohm R."/>
            <person name="Sun H."/>
            <person name="Tunlid A."/>
            <person name="Henrissat B."/>
            <person name="Grigoriev I.V."/>
            <person name="Hibbett D.S."/>
            <person name="Martin F."/>
        </authorList>
    </citation>
    <scope>NUCLEOTIDE SEQUENCE [LARGE SCALE GENOMIC DNA]</scope>
    <source>
        <strain evidence="2">Ve08.2h10</strain>
    </source>
</reference>
<accession>A0A0D0C1L8</accession>
<sequence>MGVAAAAERVRERAREHAREIGREEAAKTITQVVLGSIVTYSTGLNIPSLIAGFETCTLHVKNLPLGVSEGEVRDLFVLHGMNIEHFHVVGIKKVSDEKSEARIISDAEAGRFLASRLDGFEFKDDMLSVDVSASNTLGVRALCRRVYRHPSCTRKGTGTQQQDLRESSR</sequence>
<evidence type="ECO:0000313" key="1">
    <source>
        <dbReference type="EMBL" id="KIK77112.1"/>
    </source>
</evidence>
<keyword evidence="2" id="KW-1185">Reference proteome</keyword>
<reference evidence="1 2" key="1">
    <citation type="submission" date="2014-04" db="EMBL/GenBank/DDBJ databases">
        <authorList>
            <consortium name="DOE Joint Genome Institute"/>
            <person name="Kuo A."/>
            <person name="Kohler A."/>
            <person name="Jargeat P."/>
            <person name="Nagy L.G."/>
            <person name="Floudas D."/>
            <person name="Copeland A."/>
            <person name="Barry K.W."/>
            <person name="Cichocki N."/>
            <person name="Veneault-Fourrey C."/>
            <person name="LaButti K."/>
            <person name="Lindquist E.A."/>
            <person name="Lipzen A."/>
            <person name="Lundell T."/>
            <person name="Morin E."/>
            <person name="Murat C."/>
            <person name="Sun H."/>
            <person name="Tunlid A."/>
            <person name="Henrissat B."/>
            <person name="Grigoriev I.V."/>
            <person name="Hibbett D.S."/>
            <person name="Martin F."/>
            <person name="Nordberg H.P."/>
            <person name="Cantor M.N."/>
            <person name="Hua S.X."/>
        </authorList>
    </citation>
    <scope>NUCLEOTIDE SEQUENCE [LARGE SCALE GENOMIC DNA]</scope>
    <source>
        <strain evidence="1 2">Ve08.2h10</strain>
    </source>
</reference>
<dbReference type="AlphaFoldDB" id="A0A0D0C1L8"/>
<dbReference type="GO" id="GO:0003676">
    <property type="term" value="F:nucleic acid binding"/>
    <property type="evidence" value="ECO:0007669"/>
    <property type="project" value="InterPro"/>
</dbReference>
<dbReference type="InterPro" id="IPR035979">
    <property type="entry name" value="RBD_domain_sf"/>
</dbReference>
<organism evidence="1 2">
    <name type="scientific">Paxillus rubicundulus Ve08.2h10</name>
    <dbReference type="NCBI Taxonomy" id="930991"/>
    <lineage>
        <taxon>Eukaryota</taxon>
        <taxon>Fungi</taxon>
        <taxon>Dikarya</taxon>
        <taxon>Basidiomycota</taxon>
        <taxon>Agaricomycotina</taxon>
        <taxon>Agaricomycetes</taxon>
        <taxon>Agaricomycetidae</taxon>
        <taxon>Boletales</taxon>
        <taxon>Paxilineae</taxon>
        <taxon>Paxillaceae</taxon>
        <taxon>Paxillus</taxon>
    </lineage>
</organism>
<gene>
    <name evidence="1" type="ORF">PAXRUDRAFT_398031</name>
</gene>
<dbReference type="SUPFAM" id="SSF54928">
    <property type="entry name" value="RNA-binding domain, RBD"/>
    <property type="match status" value="1"/>
</dbReference>
<dbReference type="STRING" id="930991.A0A0D0C1L8"/>
<protein>
    <recommendedName>
        <fullName evidence="3">RRM domain-containing protein</fullName>
    </recommendedName>
</protein>
<dbReference type="HOGENOM" id="CLU_1571153_0_0_1"/>
<dbReference type="EMBL" id="KN827132">
    <property type="protein sequence ID" value="KIK77112.1"/>
    <property type="molecule type" value="Genomic_DNA"/>
</dbReference>
<evidence type="ECO:0008006" key="3">
    <source>
        <dbReference type="Google" id="ProtNLM"/>
    </source>
</evidence>
<dbReference type="Proteomes" id="UP000054538">
    <property type="component" value="Unassembled WGS sequence"/>
</dbReference>
<evidence type="ECO:0000313" key="2">
    <source>
        <dbReference type="Proteomes" id="UP000054538"/>
    </source>
</evidence>
<name>A0A0D0C1L8_9AGAM</name>
<dbReference type="InParanoid" id="A0A0D0C1L8"/>
<dbReference type="OrthoDB" id="1431934at2759"/>